<reference evidence="2" key="1">
    <citation type="submission" date="2021-03" db="EMBL/GenBank/DDBJ databases">
        <title>Draft genome sequence of rust myrtle Austropuccinia psidii MF-1, a brazilian biotype.</title>
        <authorList>
            <person name="Quecine M.C."/>
            <person name="Pachon D.M.R."/>
            <person name="Bonatelli M.L."/>
            <person name="Correr F.H."/>
            <person name="Franceschini L.M."/>
            <person name="Leite T.F."/>
            <person name="Margarido G.R.A."/>
            <person name="Almeida C.A."/>
            <person name="Ferrarezi J.A."/>
            <person name="Labate C.A."/>
        </authorList>
    </citation>
    <scope>NUCLEOTIDE SEQUENCE</scope>
    <source>
        <strain evidence="2">MF-1</strain>
    </source>
</reference>
<dbReference type="EMBL" id="AVOT02017536">
    <property type="protein sequence ID" value="MBW0503721.1"/>
    <property type="molecule type" value="Genomic_DNA"/>
</dbReference>
<dbReference type="AlphaFoldDB" id="A0A9Q3DNH8"/>
<evidence type="ECO:0000313" key="3">
    <source>
        <dbReference type="Proteomes" id="UP000765509"/>
    </source>
</evidence>
<keyword evidence="3" id="KW-1185">Reference proteome</keyword>
<feature type="compositionally biased region" description="Polar residues" evidence="1">
    <location>
        <begin position="11"/>
        <end position="25"/>
    </location>
</feature>
<protein>
    <submittedName>
        <fullName evidence="2">Uncharacterized protein</fullName>
    </submittedName>
</protein>
<accession>A0A9Q3DNH8</accession>
<comment type="caution">
    <text evidence="2">The sequence shown here is derived from an EMBL/GenBank/DDBJ whole genome shotgun (WGS) entry which is preliminary data.</text>
</comment>
<gene>
    <name evidence="2" type="ORF">O181_043436</name>
</gene>
<evidence type="ECO:0000256" key="1">
    <source>
        <dbReference type="SAM" id="MobiDB-lite"/>
    </source>
</evidence>
<feature type="region of interest" description="Disordered" evidence="1">
    <location>
        <begin position="1"/>
        <end position="47"/>
    </location>
</feature>
<organism evidence="2 3">
    <name type="scientific">Austropuccinia psidii MF-1</name>
    <dbReference type="NCBI Taxonomy" id="1389203"/>
    <lineage>
        <taxon>Eukaryota</taxon>
        <taxon>Fungi</taxon>
        <taxon>Dikarya</taxon>
        <taxon>Basidiomycota</taxon>
        <taxon>Pucciniomycotina</taxon>
        <taxon>Pucciniomycetes</taxon>
        <taxon>Pucciniales</taxon>
        <taxon>Sphaerophragmiaceae</taxon>
        <taxon>Austropuccinia</taxon>
    </lineage>
</organism>
<evidence type="ECO:0000313" key="2">
    <source>
        <dbReference type="EMBL" id="MBW0503721.1"/>
    </source>
</evidence>
<sequence>MNQALEEGPVASTSSRSIQIEAQMTSEEEERSQEPSGQGQRQRKLAQTLPTMVQDPQIGAFSHGQDSYGNHIQRAGNDEQDFSMQIIDEIQFVKSSIYVQLGKFDAKLNKITEDIG</sequence>
<dbReference type="Proteomes" id="UP000765509">
    <property type="component" value="Unassembled WGS sequence"/>
</dbReference>
<name>A0A9Q3DNH8_9BASI</name>
<proteinExistence type="predicted"/>